<name>A0ABW3MMC6_9PSEU</name>
<evidence type="ECO:0000259" key="1">
    <source>
        <dbReference type="Pfam" id="PF08386"/>
    </source>
</evidence>
<gene>
    <name evidence="2" type="ORF">ACFQ1S_36530</name>
</gene>
<accession>A0ABW3MMC6</accession>
<organism evidence="2 3">
    <name type="scientific">Kibdelosporangium lantanae</name>
    <dbReference type="NCBI Taxonomy" id="1497396"/>
    <lineage>
        <taxon>Bacteria</taxon>
        <taxon>Bacillati</taxon>
        <taxon>Actinomycetota</taxon>
        <taxon>Actinomycetes</taxon>
        <taxon>Pseudonocardiales</taxon>
        <taxon>Pseudonocardiaceae</taxon>
        <taxon>Kibdelosporangium</taxon>
    </lineage>
</organism>
<dbReference type="InterPro" id="IPR013595">
    <property type="entry name" value="Pept_S33_TAP-like_C"/>
</dbReference>
<sequence length="46" mass="4883">MRGSRLVTWADAFRHGVYASGNACVDNAVSRYLLDGVLPAGDVTCP</sequence>
<protein>
    <submittedName>
        <fullName evidence="2">Alpha/beta hydrolase</fullName>
    </submittedName>
</protein>
<keyword evidence="2" id="KW-0378">Hydrolase</keyword>
<dbReference type="GO" id="GO:0016787">
    <property type="term" value="F:hydrolase activity"/>
    <property type="evidence" value="ECO:0007669"/>
    <property type="project" value="UniProtKB-KW"/>
</dbReference>
<comment type="caution">
    <text evidence="2">The sequence shown here is derived from an EMBL/GenBank/DDBJ whole genome shotgun (WGS) entry which is preliminary data.</text>
</comment>
<dbReference type="EMBL" id="JBHTIS010002992">
    <property type="protein sequence ID" value="MFD1050645.1"/>
    <property type="molecule type" value="Genomic_DNA"/>
</dbReference>
<evidence type="ECO:0000313" key="2">
    <source>
        <dbReference type="EMBL" id="MFD1050645.1"/>
    </source>
</evidence>
<evidence type="ECO:0000313" key="3">
    <source>
        <dbReference type="Proteomes" id="UP001597045"/>
    </source>
</evidence>
<proteinExistence type="predicted"/>
<keyword evidence="3" id="KW-1185">Reference proteome</keyword>
<reference evidence="3" key="1">
    <citation type="journal article" date="2019" name="Int. J. Syst. Evol. Microbiol.">
        <title>The Global Catalogue of Microorganisms (GCM) 10K type strain sequencing project: providing services to taxonomists for standard genome sequencing and annotation.</title>
        <authorList>
            <consortium name="The Broad Institute Genomics Platform"/>
            <consortium name="The Broad Institute Genome Sequencing Center for Infectious Disease"/>
            <person name="Wu L."/>
            <person name="Ma J."/>
        </authorList>
    </citation>
    <scope>NUCLEOTIDE SEQUENCE [LARGE SCALE GENOMIC DNA]</scope>
    <source>
        <strain evidence="3">JCM 31486</strain>
    </source>
</reference>
<dbReference type="Pfam" id="PF08386">
    <property type="entry name" value="Abhydrolase_4"/>
    <property type="match status" value="1"/>
</dbReference>
<dbReference type="Proteomes" id="UP001597045">
    <property type="component" value="Unassembled WGS sequence"/>
</dbReference>
<feature type="domain" description="Peptidase S33 tripeptidyl aminopeptidase-like C-terminal" evidence="1">
    <location>
        <begin position="1"/>
        <end position="45"/>
    </location>
</feature>